<dbReference type="AlphaFoldDB" id="A0A1L9TRW9"/>
<dbReference type="EMBL" id="KV878583">
    <property type="protein sequence ID" value="OJJ62033.1"/>
    <property type="molecule type" value="Genomic_DNA"/>
</dbReference>
<evidence type="ECO:0000313" key="3">
    <source>
        <dbReference type="Proteomes" id="UP000184356"/>
    </source>
</evidence>
<gene>
    <name evidence="2" type="ORF">ASPSYDRAFT_27691</name>
</gene>
<dbReference type="PROSITE" id="PS00455">
    <property type="entry name" value="AMP_BINDING"/>
    <property type="match status" value="1"/>
</dbReference>
<dbReference type="GO" id="GO:0006631">
    <property type="term" value="P:fatty acid metabolic process"/>
    <property type="evidence" value="ECO:0007669"/>
    <property type="project" value="TreeGrafter"/>
</dbReference>
<dbReference type="Pfam" id="PF00501">
    <property type="entry name" value="AMP-binding"/>
    <property type="match status" value="1"/>
</dbReference>
<dbReference type="SUPFAM" id="SSF56801">
    <property type="entry name" value="Acetyl-CoA synthetase-like"/>
    <property type="match status" value="1"/>
</dbReference>
<dbReference type="InterPro" id="IPR020845">
    <property type="entry name" value="AMP-binding_CS"/>
</dbReference>
<dbReference type="GO" id="GO:0031956">
    <property type="term" value="F:medium-chain fatty acid-CoA ligase activity"/>
    <property type="evidence" value="ECO:0007669"/>
    <property type="project" value="TreeGrafter"/>
</dbReference>
<dbReference type="Gene3D" id="3.30.300.30">
    <property type="match status" value="1"/>
</dbReference>
<dbReference type="RefSeq" id="XP_040705839.1">
    <property type="nucleotide sequence ID" value="XM_040844424.1"/>
</dbReference>
<dbReference type="InterPro" id="IPR042099">
    <property type="entry name" value="ANL_N_sf"/>
</dbReference>
<dbReference type="VEuPathDB" id="FungiDB:ASPSYDRAFT_27691"/>
<organism evidence="2 3">
    <name type="scientific">Aspergillus sydowii CBS 593.65</name>
    <dbReference type="NCBI Taxonomy" id="1036612"/>
    <lineage>
        <taxon>Eukaryota</taxon>
        <taxon>Fungi</taxon>
        <taxon>Dikarya</taxon>
        <taxon>Ascomycota</taxon>
        <taxon>Pezizomycotina</taxon>
        <taxon>Eurotiomycetes</taxon>
        <taxon>Eurotiomycetidae</taxon>
        <taxon>Eurotiales</taxon>
        <taxon>Aspergillaceae</taxon>
        <taxon>Aspergillus</taxon>
        <taxon>Aspergillus subgen. Nidulantes</taxon>
    </lineage>
</organism>
<dbReference type="OrthoDB" id="10253869at2759"/>
<dbReference type="STRING" id="1036612.A0A1L9TRW9"/>
<proteinExistence type="predicted"/>
<dbReference type="Gene3D" id="3.40.50.12780">
    <property type="entry name" value="N-terminal domain of ligase-like"/>
    <property type="match status" value="1"/>
</dbReference>
<evidence type="ECO:0000313" key="2">
    <source>
        <dbReference type="EMBL" id="OJJ62033.1"/>
    </source>
</evidence>
<dbReference type="InterPro" id="IPR045851">
    <property type="entry name" value="AMP-bd_C_sf"/>
</dbReference>
<dbReference type="PANTHER" id="PTHR43201:SF32">
    <property type="entry name" value="2-SUCCINYLBENZOATE--COA LIGASE, CHLOROPLASTIC_PEROXISOMAL"/>
    <property type="match status" value="1"/>
</dbReference>
<accession>A0A1L9TRW9</accession>
<dbReference type="PANTHER" id="PTHR43201">
    <property type="entry name" value="ACYL-COA SYNTHETASE"/>
    <property type="match status" value="1"/>
</dbReference>
<sequence>MSLRSLFCFKPSASEQLAEIDGGHLVNEPSVFLHIERGLRQNPHGLAVISTHQAPDHLASLTDKQSEDETCLAWTYIQLHRAALRVAGGMLGGGVRPGTTILMLIPNGIEYTILLWTASILRLTIVSLDLGLLDISRHDELRDMIRLVKPSVIAVQDAKGADTLDIARRNIFLPSTTTDHTKQDGNNNTVLGITLTNPPTSYPSADSIWTSLLTLATSKPTLDASETESLLSCARCDSPTRTHSILFTSGTSGKPKGCPLLVSGIAHVLESQSWLLNPTNSGRVLQQAHNARGIAPAQTLQTWREGGTVVMTGDGFNVGALLDAVERFRVTFIVLTPAMLHSVSVELENRVYSYGVVRKGKGMVDCVRTVQLGGDAVTRDVLEKCALLFPKARIVVNHGMTEVGGGGAFVWPFTSTTKIPFHGEMSPVGAVAAGAVVRIWDAEEGTVARREKLGELHVCCGSTIPEYLDGVSGDSFYDEGRRWWFNTGDVGMMDSKGIVFVLGRKKDVIQSRGAVVMPAPIESCLEKFTSTQACVVNAGGPFAVLGGSTSKTETEIKRHIANTLGEENALQGVVFLQDLNLERFPVNATHKIVRPEVEHAVLEYLSTLVP</sequence>
<reference evidence="3" key="1">
    <citation type="journal article" date="2017" name="Genome Biol.">
        <title>Comparative genomics reveals high biological diversity and specific adaptations in the industrially and medically important fungal genus Aspergillus.</title>
        <authorList>
            <person name="de Vries R.P."/>
            <person name="Riley R."/>
            <person name="Wiebenga A."/>
            <person name="Aguilar-Osorio G."/>
            <person name="Amillis S."/>
            <person name="Uchima C.A."/>
            <person name="Anderluh G."/>
            <person name="Asadollahi M."/>
            <person name="Askin M."/>
            <person name="Barry K."/>
            <person name="Battaglia E."/>
            <person name="Bayram O."/>
            <person name="Benocci T."/>
            <person name="Braus-Stromeyer S.A."/>
            <person name="Caldana C."/>
            <person name="Canovas D."/>
            <person name="Cerqueira G.C."/>
            <person name="Chen F."/>
            <person name="Chen W."/>
            <person name="Choi C."/>
            <person name="Clum A."/>
            <person name="Dos Santos R.A."/>
            <person name="Damasio A.R."/>
            <person name="Diallinas G."/>
            <person name="Emri T."/>
            <person name="Fekete E."/>
            <person name="Flipphi M."/>
            <person name="Freyberg S."/>
            <person name="Gallo A."/>
            <person name="Gournas C."/>
            <person name="Habgood R."/>
            <person name="Hainaut M."/>
            <person name="Harispe M.L."/>
            <person name="Henrissat B."/>
            <person name="Hilden K.S."/>
            <person name="Hope R."/>
            <person name="Hossain A."/>
            <person name="Karabika E."/>
            <person name="Karaffa L."/>
            <person name="Karanyi Z."/>
            <person name="Krasevec N."/>
            <person name="Kuo A."/>
            <person name="Kusch H."/>
            <person name="LaButti K."/>
            <person name="Lagendijk E.L."/>
            <person name="Lapidus A."/>
            <person name="Levasseur A."/>
            <person name="Lindquist E."/>
            <person name="Lipzen A."/>
            <person name="Logrieco A.F."/>
            <person name="MacCabe A."/>
            <person name="Maekelae M.R."/>
            <person name="Malavazi I."/>
            <person name="Melin P."/>
            <person name="Meyer V."/>
            <person name="Mielnichuk N."/>
            <person name="Miskei M."/>
            <person name="Molnar A.P."/>
            <person name="Mule G."/>
            <person name="Ngan C.Y."/>
            <person name="Orejas M."/>
            <person name="Orosz E."/>
            <person name="Ouedraogo J.P."/>
            <person name="Overkamp K.M."/>
            <person name="Park H.-S."/>
            <person name="Perrone G."/>
            <person name="Piumi F."/>
            <person name="Punt P.J."/>
            <person name="Ram A.F."/>
            <person name="Ramon A."/>
            <person name="Rauscher S."/>
            <person name="Record E."/>
            <person name="Riano-Pachon D.M."/>
            <person name="Robert V."/>
            <person name="Roehrig J."/>
            <person name="Ruller R."/>
            <person name="Salamov A."/>
            <person name="Salih N.S."/>
            <person name="Samson R.A."/>
            <person name="Sandor E."/>
            <person name="Sanguinetti M."/>
            <person name="Schuetze T."/>
            <person name="Sepcic K."/>
            <person name="Shelest E."/>
            <person name="Sherlock G."/>
            <person name="Sophianopoulou V."/>
            <person name="Squina F.M."/>
            <person name="Sun H."/>
            <person name="Susca A."/>
            <person name="Todd R.B."/>
            <person name="Tsang A."/>
            <person name="Unkles S.E."/>
            <person name="van de Wiele N."/>
            <person name="van Rossen-Uffink D."/>
            <person name="Oliveira J.V."/>
            <person name="Vesth T.C."/>
            <person name="Visser J."/>
            <person name="Yu J.-H."/>
            <person name="Zhou M."/>
            <person name="Andersen M.R."/>
            <person name="Archer D.B."/>
            <person name="Baker S.E."/>
            <person name="Benoit I."/>
            <person name="Brakhage A.A."/>
            <person name="Braus G.H."/>
            <person name="Fischer R."/>
            <person name="Frisvad J.C."/>
            <person name="Goldman G.H."/>
            <person name="Houbraken J."/>
            <person name="Oakley B."/>
            <person name="Pocsi I."/>
            <person name="Scazzocchio C."/>
            <person name="Seiboth B."/>
            <person name="vanKuyk P.A."/>
            <person name="Wortman J."/>
            <person name="Dyer P.S."/>
            <person name="Grigoriev I.V."/>
        </authorList>
    </citation>
    <scope>NUCLEOTIDE SEQUENCE [LARGE SCALE GENOMIC DNA]</scope>
    <source>
        <strain evidence="3">CBS 593.65</strain>
    </source>
</reference>
<protein>
    <recommendedName>
        <fullName evidence="1">AMP-dependent synthetase/ligase domain-containing protein</fullName>
    </recommendedName>
</protein>
<feature type="domain" description="AMP-dependent synthetase/ligase" evidence="1">
    <location>
        <begin position="73"/>
        <end position="459"/>
    </location>
</feature>
<dbReference type="GeneID" id="63760497"/>
<dbReference type="Proteomes" id="UP000184356">
    <property type="component" value="Unassembled WGS sequence"/>
</dbReference>
<keyword evidence="3" id="KW-1185">Reference proteome</keyword>
<name>A0A1L9TRW9_9EURO</name>
<evidence type="ECO:0000259" key="1">
    <source>
        <dbReference type="Pfam" id="PF00501"/>
    </source>
</evidence>
<dbReference type="InterPro" id="IPR000873">
    <property type="entry name" value="AMP-dep_synth/lig_dom"/>
</dbReference>